<dbReference type="AlphaFoldDB" id="A0A538S7M2"/>
<reference evidence="7 8" key="1">
    <citation type="journal article" date="2019" name="Nat. Microbiol.">
        <title>Mediterranean grassland soil C-N compound turnover is dependent on rainfall and depth, and is mediated by genomically divergent microorganisms.</title>
        <authorList>
            <person name="Diamond S."/>
            <person name="Andeer P.F."/>
            <person name="Li Z."/>
            <person name="Crits-Christoph A."/>
            <person name="Burstein D."/>
            <person name="Anantharaman K."/>
            <person name="Lane K.R."/>
            <person name="Thomas B.C."/>
            <person name="Pan C."/>
            <person name="Northen T.R."/>
            <person name="Banfield J.F."/>
        </authorList>
    </citation>
    <scope>NUCLEOTIDE SEQUENCE [LARGE SCALE GENOMIC DNA]</scope>
    <source>
        <strain evidence="7">WS_3</strain>
    </source>
</reference>
<dbReference type="PANTHER" id="PTHR30250">
    <property type="entry name" value="PST FAMILY PREDICTED COLANIC ACID TRANSPORTER"/>
    <property type="match status" value="1"/>
</dbReference>
<comment type="subcellular location">
    <subcellularLocation>
        <location evidence="1">Cell membrane</location>
        <topology evidence="1">Multi-pass membrane protein</topology>
    </subcellularLocation>
</comment>
<evidence type="ECO:0000256" key="1">
    <source>
        <dbReference type="ARBA" id="ARBA00004651"/>
    </source>
</evidence>
<evidence type="ECO:0000313" key="8">
    <source>
        <dbReference type="Proteomes" id="UP000320184"/>
    </source>
</evidence>
<protein>
    <submittedName>
        <fullName evidence="7">Uncharacterized protein</fullName>
    </submittedName>
</protein>
<name>A0A538S7M2_UNCEI</name>
<feature type="transmembrane region" description="Helical" evidence="6">
    <location>
        <begin position="273"/>
        <end position="293"/>
    </location>
</feature>
<keyword evidence="4 6" id="KW-1133">Transmembrane helix</keyword>
<dbReference type="EMBL" id="VBOT01000187">
    <property type="protein sequence ID" value="TMQ47365.1"/>
    <property type="molecule type" value="Genomic_DNA"/>
</dbReference>
<dbReference type="InterPro" id="IPR002797">
    <property type="entry name" value="Polysacc_synth"/>
</dbReference>
<comment type="caution">
    <text evidence="7">The sequence shown here is derived from an EMBL/GenBank/DDBJ whole genome shotgun (WGS) entry which is preliminary data.</text>
</comment>
<dbReference type="Proteomes" id="UP000320184">
    <property type="component" value="Unassembled WGS sequence"/>
</dbReference>
<gene>
    <name evidence="7" type="ORF">E6K73_13760</name>
</gene>
<evidence type="ECO:0000256" key="2">
    <source>
        <dbReference type="ARBA" id="ARBA00022475"/>
    </source>
</evidence>
<feature type="transmembrane region" description="Helical" evidence="6">
    <location>
        <begin position="86"/>
        <end position="105"/>
    </location>
</feature>
<feature type="transmembrane region" description="Helical" evidence="6">
    <location>
        <begin position="62"/>
        <end position="80"/>
    </location>
</feature>
<dbReference type="Pfam" id="PF01943">
    <property type="entry name" value="Polysacc_synt"/>
    <property type="match status" value="1"/>
</dbReference>
<dbReference type="InterPro" id="IPR050833">
    <property type="entry name" value="Poly_Biosynth_Transport"/>
</dbReference>
<evidence type="ECO:0000256" key="5">
    <source>
        <dbReference type="ARBA" id="ARBA00023136"/>
    </source>
</evidence>
<evidence type="ECO:0000256" key="3">
    <source>
        <dbReference type="ARBA" id="ARBA00022692"/>
    </source>
</evidence>
<dbReference type="GO" id="GO:0005886">
    <property type="term" value="C:plasma membrane"/>
    <property type="evidence" value="ECO:0007669"/>
    <property type="project" value="UniProtKB-SubCell"/>
</dbReference>
<keyword evidence="5 6" id="KW-0472">Membrane</keyword>
<feature type="transmembrane region" description="Helical" evidence="6">
    <location>
        <begin position="125"/>
        <end position="145"/>
    </location>
</feature>
<dbReference type="PANTHER" id="PTHR30250:SF31">
    <property type="entry name" value="INNER MEMBRANE PROTEIN YGHQ"/>
    <property type="match status" value="1"/>
</dbReference>
<feature type="transmembrane region" description="Helical" evidence="6">
    <location>
        <begin position="208"/>
        <end position="229"/>
    </location>
</feature>
<evidence type="ECO:0000256" key="6">
    <source>
        <dbReference type="SAM" id="Phobius"/>
    </source>
</evidence>
<proteinExistence type="predicted"/>
<keyword evidence="2" id="KW-1003">Cell membrane</keyword>
<sequence length="408" mass="43065">MIKGAASALILLVTLAIAWSALDPTRAALVSLVTAAALIDPNQDPSIWVLRAHERQHVEAMLLVLSQGVWLGALGVGVLLHAPLPWLLGAAALGYGVRLAAGAAIALRKLYRPRFEPDGARFRRLLAQGLPFGTAMFGVVLYGRVGLLTLRGLTTPQDVAYFNVAYLLSQPLGFISSALSLAAFPVLARAGGEPLRRSVRRTLKAQTLLALPMTVGLGLLAEPIISLLFHHRGFQPAGLGLRMMSLGLPVIFLNLSARYVLAALDRQRHYLRAIAAGLGVNLILCAALVPSLGFLGACAAYLGAETTIAFMCQRALSPWVRLRELASDATKPLLAALGMGVLLLAFRGANVVVAAIAGGVTYGALLLLLRAFSEDERRLLRRLAVSFGLSGSTSLGVGAAGEERRAAL</sequence>
<accession>A0A538S7M2</accession>
<evidence type="ECO:0000256" key="4">
    <source>
        <dbReference type="ARBA" id="ARBA00022989"/>
    </source>
</evidence>
<feature type="transmembrane region" description="Helical" evidence="6">
    <location>
        <begin position="352"/>
        <end position="372"/>
    </location>
</feature>
<keyword evidence="3 6" id="KW-0812">Transmembrane</keyword>
<organism evidence="7 8">
    <name type="scientific">Eiseniibacteriota bacterium</name>
    <dbReference type="NCBI Taxonomy" id="2212470"/>
    <lineage>
        <taxon>Bacteria</taxon>
        <taxon>Candidatus Eiseniibacteriota</taxon>
    </lineage>
</organism>
<feature type="transmembrane region" description="Helical" evidence="6">
    <location>
        <begin position="165"/>
        <end position="187"/>
    </location>
</feature>
<evidence type="ECO:0000313" key="7">
    <source>
        <dbReference type="EMBL" id="TMQ47365.1"/>
    </source>
</evidence>
<feature type="transmembrane region" description="Helical" evidence="6">
    <location>
        <begin position="241"/>
        <end position="261"/>
    </location>
</feature>